<dbReference type="PATRIC" id="fig|1727163.4.peg.2800"/>
<feature type="domain" description="YdhG-like" evidence="1">
    <location>
        <begin position="36"/>
        <end position="129"/>
    </location>
</feature>
<dbReference type="Pfam" id="PF08818">
    <property type="entry name" value="DUF1801"/>
    <property type="match status" value="1"/>
</dbReference>
<organism evidence="2 3">
    <name type="scientific">Algoriphagus sanaruensis</name>
    <dbReference type="NCBI Taxonomy" id="1727163"/>
    <lineage>
        <taxon>Bacteria</taxon>
        <taxon>Pseudomonadati</taxon>
        <taxon>Bacteroidota</taxon>
        <taxon>Cytophagia</taxon>
        <taxon>Cytophagales</taxon>
        <taxon>Cyclobacteriaceae</taxon>
        <taxon>Algoriphagus</taxon>
    </lineage>
</organism>
<reference evidence="3" key="1">
    <citation type="submission" date="2015-09" db="EMBL/GenBank/DDBJ databases">
        <title>Complete sequence of Algoriphagus sp. M8-2.</title>
        <authorList>
            <person name="Shintani M."/>
        </authorList>
    </citation>
    <scope>NUCLEOTIDE SEQUENCE [LARGE SCALE GENOMIC DNA]</scope>
    <source>
        <strain evidence="3">M8-2</strain>
    </source>
</reference>
<protein>
    <recommendedName>
        <fullName evidence="1">YdhG-like domain-containing protein</fullName>
    </recommendedName>
</protein>
<sequence>MAENKTQPTAESVDDFINQCESPQKRGDSFVLKKMMEEITGEKAVMWGPSIIGFGTYHYKYDSGREGDFLTVGFSPRKSAISLYIIGCMHQDFDFPIEKLGKVKTGASCIYINKLSSVNQDALRELIAKGYQYMKEKYPSKI</sequence>
<reference evidence="2 3" key="2">
    <citation type="journal article" date="2016" name="Genome Announc.">
        <title>Complete Genome Sequence of Algoriphagus sp. Strain M8-2, Isolated from a Brackish Lake.</title>
        <authorList>
            <person name="Muraguchi Y."/>
            <person name="Kushimoto K."/>
            <person name="Ohtsubo Y."/>
            <person name="Suzuki T."/>
            <person name="Dohra H."/>
            <person name="Kimbara K."/>
            <person name="Shintani M."/>
        </authorList>
    </citation>
    <scope>NUCLEOTIDE SEQUENCE [LARGE SCALE GENOMIC DNA]</scope>
    <source>
        <strain evidence="2 3">M8-2</strain>
    </source>
</reference>
<dbReference type="AlphaFoldDB" id="A0A142EQN8"/>
<dbReference type="EMBL" id="CP012836">
    <property type="protein sequence ID" value="AMQ57443.1"/>
    <property type="molecule type" value="Genomic_DNA"/>
</dbReference>
<evidence type="ECO:0000259" key="1">
    <source>
        <dbReference type="Pfam" id="PF08818"/>
    </source>
</evidence>
<dbReference type="RefSeq" id="WP_067548637.1">
    <property type="nucleotide sequence ID" value="NZ_CP012836.1"/>
</dbReference>
<dbReference type="OrthoDB" id="5951444at2"/>
<dbReference type="STRING" id="1727163.AO498_13425"/>
<name>A0A142EQN8_9BACT</name>
<evidence type="ECO:0000313" key="2">
    <source>
        <dbReference type="EMBL" id="AMQ57443.1"/>
    </source>
</evidence>
<accession>A0A142EQN8</accession>
<dbReference type="KEGG" id="alm:AO498_13425"/>
<evidence type="ECO:0000313" key="3">
    <source>
        <dbReference type="Proteomes" id="UP000073816"/>
    </source>
</evidence>
<gene>
    <name evidence="2" type="ORF">AO498_13425</name>
</gene>
<dbReference type="InterPro" id="IPR014922">
    <property type="entry name" value="YdhG-like"/>
</dbReference>
<dbReference type="Proteomes" id="UP000073816">
    <property type="component" value="Chromosome"/>
</dbReference>
<keyword evidence="3" id="KW-1185">Reference proteome</keyword>
<proteinExistence type="predicted"/>